<proteinExistence type="predicted"/>
<evidence type="ECO:0000256" key="1">
    <source>
        <dbReference type="SAM" id="MobiDB-lite"/>
    </source>
</evidence>
<dbReference type="Proteomes" id="UP000054549">
    <property type="component" value="Unassembled WGS sequence"/>
</dbReference>
<accession>A0A0C2SCK9</accession>
<protein>
    <submittedName>
        <fullName evidence="2">Uncharacterized protein</fullName>
    </submittedName>
</protein>
<organism evidence="2 3">
    <name type="scientific">Amanita muscaria (strain Koide BX008)</name>
    <dbReference type="NCBI Taxonomy" id="946122"/>
    <lineage>
        <taxon>Eukaryota</taxon>
        <taxon>Fungi</taxon>
        <taxon>Dikarya</taxon>
        <taxon>Basidiomycota</taxon>
        <taxon>Agaricomycotina</taxon>
        <taxon>Agaricomycetes</taxon>
        <taxon>Agaricomycetidae</taxon>
        <taxon>Agaricales</taxon>
        <taxon>Pluteineae</taxon>
        <taxon>Amanitaceae</taxon>
        <taxon>Amanita</taxon>
    </lineage>
</organism>
<dbReference type="HOGENOM" id="CLU_1467813_0_0_1"/>
<keyword evidence="3" id="KW-1185">Reference proteome</keyword>
<dbReference type="EMBL" id="KN818295">
    <property type="protein sequence ID" value="KIL60670.1"/>
    <property type="molecule type" value="Genomic_DNA"/>
</dbReference>
<evidence type="ECO:0000313" key="3">
    <source>
        <dbReference type="Proteomes" id="UP000054549"/>
    </source>
</evidence>
<dbReference type="OrthoDB" id="3362494at2759"/>
<dbReference type="STRING" id="946122.A0A0C2SCK9"/>
<feature type="region of interest" description="Disordered" evidence="1">
    <location>
        <begin position="165"/>
        <end position="184"/>
    </location>
</feature>
<reference evidence="2 3" key="1">
    <citation type="submission" date="2014-04" db="EMBL/GenBank/DDBJ databases">
        <title>Evolutionary Origins and Diversification of the Mycorrhizal Mutualists.</title>
        <authorList>
            <consortium name="DOE Joint Genome Institute"/>
            <consortium name="Mycorrhizal Genomics Consortium"/>
            <person name="Kohler A."/>
            <person name="Kuo A."/>
            <person name="Nagy L.G."/>
            <person name="Floudas D."/>
            <person name="Copeland A."/>
            <person name="Barry K.W."/>
            <person name="Cichocki N."/>
            <person name="Veneault-Fourrey C."/>
            <person name="LaButti K."/>
            <person name="Lindquist E.A."/>
            <person name="Lipzen A."/>
            <person name="Lundell T."/>
            <person name="Morin E."/>
            <person name="Murat C."/>
            <person name="Riley R."/>
            <person name="Ohm R."/>
            <person name="Sun H."/>
            <person name="Tunlid A."/>
            <person name="Henrissat B."/>
            <person name="Grigoriev I.V."/>
            <person name="Hibbett D.S."/>
            <person name="Martin F."/>
        </authorList>
    </citation>
    <scope>NUCLEOTIDE SEQUENCE [LARGE SCALE GENOMIC DNA]</scope>
    <source>
        <strain evidence="2 3">Koide BX008</strain>
    </source>
</reference>
<dbReference type="InParanoid" id="A0A0C2SCK9"/>
<evidence type="ECO:0000313" key="2">
    <source>
        <dbReference type="EMBL" id="KIL60670.1"/>
    </source>
</evidence>
<sequence length="184" mass="21153">MLEVLIKDTGKSLHLGVEQSSNTPAICPFLWTPRRSNTMFDGNRAFWCVTLLAIFKRVWTICRRQFRLTITTILTLLIRLAENNTSSGHTLLFGPLFFGLGPASLAFHHVYLHYLRTAWSIFILAFIRWQYLRARPSGSAAAALGVPARLKDWIKRYPASLPFLNDPKKDTTAQRRTDSQRFER</sequence>
<feature type="compositionally biased region" description="Basic and acidic residues" evidence="1">
    <location>
        <begin position="166"/>
        <end position="184"/>
    </location>
</feature>
<gene>
    <name evidence="2" type="ORF">M378DRAFT_912954</name>
</gene>
<dbReference type="AlphaFoldDB" id="A0A0C2SCK9"/>
<name>A0A0C2SCK9_AMAMK</name>